<reference evidence="4" key="2">
    <citation type="submission" date="2021-08" db="EMBL/GenBank/DDBJ databases">
        <authorList>
            <person name="Gostincar C."/>
            <person name="Sun X."/>
            <person name="Song Z."/>
            <person name="Gunde-Cimerman N."/>
        </authorList>
    </citation>
    <scope>NUCLEOTIDE SEQUENCE</scope>
    <source>
        <strain evidence="4">EXF-9298</strain>
    </source>
</reference>
<dbReference type="Gene3D" id="3.80.10.10">
    <property type="entry name" value="Ribonuclease Inhibitor"/>
    <property type="match status" value="2"/>
</dbReference>
<dbReference type="Pfam" id="PF12799">
    <property type="entry name" value="LRR_4"/>
    <property type="match status" value="2"/>
</dbReference>
<keyword evidence="2" id="KW-0677">Repeat</keyword>
<proteinExistence type="predicted"/>
<feature type="region of interest" description="Disordered" evidence="3">
    <location>
        <begin position="1"/>
        <end position="39"/>
    </location>
</feature>
<evidence type="ECO:0000313" key="5">
    <source>
        <dbReference type="Proteomes" id="UP000729357"/>
    </source>
</evidence>
<dbReference type="PROSITE" id="PS51450">
    <property type="entry name" value="LRR"/>
    <property type="match status" value="8"/>
</dbReference>
<protein>
    <submittedName>
        <fullName evidence="4">L domain-like protein</fullName>
    </submittedName>
</protein>
<dbReference type="InterPro" id="IPR050836">
    <property type="entry name" value="SDS22/Internalin_LRR"/>
</dbReference>
<dbReference type="EMBL" id="JAHFXS010004598">
    <property type="protein sequence ID" value="KAG9952466.1"/>
    <property type="molecule type" value="Genomic_DNA"/>
</dbReference>
<keyword evidence="1" id="KW-0433">Leucine-rich repeat</keyword>
<keyword evidence="5" id="KW-1185">Reference proteome</keyword>
<dbReference type="InterPro" id="IPR032675">
    <property type="entry name" value="LRR_dom_sf"/>
</dbReference>
<feature type="non-terminal residue" evidence="4">
    <location>
        <position position="420"/>
    </location>
</feature>
<dbReference type="FunFam" id="3.80.10.10:FF:000446">
    <property type="entry name" value="Protein phosphatase 1 regulatory subunit SDS22"/>
    <property type="match status" value="1"/>
</dbReference>
<evidence type="ECO:0000256" key="2">
    <source>
        <dbReference type="ARBA" id="ARBA00022737"/>
    </source>
</evidence>
<reference evidence="4" key="1">
    <citation type="journal article" date="2021" name="J Fungi (Basel)">
        <title>Virulence traits and population genomics of the black yeast Aureobasidium melanogenum.</title>
        <authorList>
            <person name="Cernosa A."/>
            <person name="Sun X."/>
            <person name="Gostincar C."/>
            <person name="Fang C."/>
            <person name="Gunde-Cimerman N."/>
            <person name="Song Z."/>
        </authorList>
    </citation>
    <scope>NUCLEOTIDE SEQUENCE</scope>
    <source>
        <strain evidence="4">EXF-9298</strain>
    </source>
</reference>
<feature type="region of interest" description="Disordered" evidence="3">
    <location>
        <begin position="48"/>
        <end position="67"/>
    </location>
</feature>
<dbReference type="SMART" id="SM00369">
    <property type="entry name" value="LRR_TYP"/>
    <property type="match status" value="4"/>
</dbReference>
<evidence type="ECO:0000313" key="4">
    <source>
        <dbReference type="EMBL" id="KAG9952466.1"/>
    </source>
</evidence>
<comment type="caution">
    <text evidence="4">The sequence shown here is derived from an EMBL/GenBank/DDBJ whole genome shotgun (WGS) entry which is preliminary data.</text>
</comment>
<sequence>MSTPTDAPVADQVVASGSGEAGAKSNGLHSNKSGWDGKLRLDKNKKAVLANPEALSDPEYSDEDAPPVDQIEADEDLLEDEDPETEEIDVQHSRVSSIPALRLERFKKVIKLCLRQNSISSIELPESLATTLQDLELYDNLISHIKGLETFTELRSLDLSYNKIKHIKRVDHLKKLDHLYFVQNKISRIEGLDGLSSLTYLELGANRIREISGLETLTNLDSLWLGQNKITELKGLSTLTKLKTLSIQANRITSLEGLKELPQLEELYISDNLLTSLEPLSYAPNVRILDVQNNPITSLRGVSALIHIENLWATSCKLERFDELEKELGDKKELSEVYFEGNPLQKSNPVLYRNKVRLALPQVSKIDATYVRRSCLQLQLPAARKSSAARNGHRLMEATDSKSFTLVRPGYFSSLLNTKK</sequence>
<organism evidence="4 5">
    <name type="scientific">Aureobasidium melanogenum</name>
    <name type="common">Aureobasidium pullulans var. melanogenum</name>
    <dbReference type="NCBI Taxonomy" id="46634"/>
    <lineage>
        <taxon>Eukaryota</taxon>
        <taxon>Fungi</taxon>
        <taxon>Dikarya</taxon>
        <taxon>Ascomycota</taxon>
        <taxon>Pezizomycotina</taxon>
        <taxon>Dothideomycetes</taxon>
        <taxon>Dothideomycetidae</taxon>
        <taxon>Dothideales</taxon>
        <taxon>Saccotheciaceae</taxon>
        <taxon>Aureobasidium</taxon>
    </lineage>
</organism>
<evidence type="ECO:0000256" key="3">
    <source>
        <dbReference type="SAM" id="MobiDB-lite"/>
    </source>
</evidence>
<dbReference type="InterPro" id="IPR003591">
    <property type="entry name" value="Leu-rich_rpt_typical-subtyp"/>
</dbReference>
<name>A0A9P8F7D6_AURME</name>
<dbReference type="SMART" id="SM00365">
    <property type="entry name" value="LRR_SD22"/>
    <property type="match status" value="10"/>
</dbReference>
<gene>
    <name evidence="4" type="ORF">KCU98_g17917</name>
</gene>
<accession>A0A9P8F7D6</accession>
<dbReference type="InterPro" id="IPR025875">
    <property type="entry name" value="Leu-rich_rpt_4"/>
</dbReference>
<dbReference type="SUPFAM" id="SSF52058">
    <property type="entry name" value="L domain-like"/>
    <property type="match status" value="1"/>
</dbReference>
<dbReference type="InterPro" id="IPR001611">
    <property type="entry name" value="Leu-rich_rpt"/>
</dbReference>
<dbReference type="AlphaFoldDB" id="A0A9P8F7D6"/>
<dbReference type="PANTHER" id="PTHR46652">
    <property type="entry name" value="LEUCINE-RICH REPEAT AND IQ DOMAIN-CONTAINING PROTEIN 1-RELATED"/>
    <property type="match status" value="1"/>
</dbReference>
<evidence type="ECO:0000256" key="1">
    <source>
        <dbReference type="ARBA" id="ARBA00022614"/>
    </source>
</evidence>
<dbReference type="PANTHER" id="PTHR46652:SF3">
    <property type="entry name" value="LEUCINE-RICH REPEAT-CONTAINING PROTEIN 9"/>
    <property type="match status" value="1"/>
</dbReference>
<dbReference type="Proteomes" id="UP000729357">
    <property type="component" value="Unassembled WGS sequence"/>
</dbReference>